<evidence type="ECO:0000313" key="4">
    <source>
        <dbReference type="Proteomes" id="UP000243374"/>
    </source>
</evidence>
<feature type="transmembrane region" description="Helical" evidence="2">
    <location>
        <begin position="518"/>
        <end position="539"/>
    </location>
</feature>
<feature type="compositionally biased region" description="Polar residues" evidence="1">
    <location>
        <begin position="77"/>
        <end position="105"/>
    </location>
</feature>
<evidence type="ECO:0000256" key="1">
    <source>
        <dbReference type="SAM" id="MobiDB-lite"/>
    </source>
</evidence>
<organism evidence="3 4">
    <name type="scientific">Succinivibrio dextrinosolvens</name>
    <dbReference type="NCBI Taxonomy" id="83771"/>
    <lineage>
        <taxon>Bacteria</taxon>
        <taxon>Pseudomonadati</taxon>
        <taxon>Pseudomonadota</taxon>
        <taxon>Gammaproteobacteria</taxon>
        <taxon>Aeromonadales</taxon>
        <taxon>Succinivibrionaceae</taxon>
        <taxon>Succinivibrio</taxon>
    </lineage>
</organism>
<reference evidence="3 4" key="1">
    <citation type="submission" date="2016-10" db="EMBL/GenBank/DDBJ databases">
        <authorList>
            <person name="Varghese N."/>
            <person name="Submissions S."/>
        </authorList>
    </citation>
    <scope>NUCLEOTIDE SEQUENCE [LARGE SCALE GENOMIC DNA]</scope>
    <source>
        <strain evidence="3 4">22B</strain>
    </source>
</reference>
<dbReference type="EMBL" id="FOSF01000038">
    <property type="protein sequence ID" value="SFK21313.1"/>
    <property type="molecule type" value="Genomic_DNA"/>
</dbReference>
<feature type="compositionally biased region" description="Polar residues" evidence="1">
    <location>
        <begin position="27"/>
        <end position="48"/>
    </location>
</feature>
<evidence type="ECO:0000256" key="2">
    <source>
        <dbReference type="SAM" id="Phobius"/>
    </source>
</evidence>
<feature type="transmembrane region" description="Helical" evidence="2">
    <location>
        <begin position="454"/>
        <end position="474"/>
    </location>
</feature>
<proteinExistence type="predicted"/>
<feature type="compositionally biased region" description="Low complexity" evidence="1">
    <location>
        <begin position="106"/>
        <end position="122"/>
    </location>
</feature>
<feature type="transmembrane region" description="Helical" evidence="2">
    <location>
        <begin position="546"/>
        <end position="566"/>
    </location>
</feature>
<accession>A0A662ZAF0</accession>
<keyword evidence="2" id="KW-0812">Transmembrane</keyword>
<dbReference type="AlphaFoldDB" id="A0A662ZAF0"/>
<dbReference type="Proteomes" id="UP000243374">
    <property type="component" value="Unassembled WGS sequence"/>
</dbReference>
<dbReference type="RefSeq" id="WP_074841039.1">
    <property type="nucleotide sequence ID" value="NZ_CP047056.1"/>
</dbReference>
<feature type="transmembrane region" description="Helical" evidence="2">
    <location>
        <begin position="481"/>
        <end position="503"/>
    </location>
</feature>
<feature type="compositionally biased region" description="Basic and acidic residues" evidence="1">
    <location>
        <begin position="210"/>
        <end position="228"/>
    </location>
</feature>
<gene>
    <name evidence="3" type="ORF">SAMN04487865_103816</name>
</gene>
<feature type="region of interest" description="Disordered" evidence="1">
    <location>
        <begin position="1"/>
        <end position="128"/>
    </location>
</feature>
<protein>
    <submittedName>
        <fullName evidence="3">Cobalamin-5'-phosphate synthase</fullName>
    </submittedName>
</protein>
<keyword evidence="4" id="KW-1185">Reference proteome</keyword>
<name>A0A662ZAF0_9GAMM</name>
<evidence type="ECO:0000313" key="3">
    <source>
        <dbReference type="EMBL" id="SFK21313.1"/>
    </source>
</evidence>
<keyword evidence="2" id="KW-0472">Membrane</keyword>
<keyword evidence="2" id="KW-1133">Transmembrane helix</keyword>
<feature type="compositionally biased region" description="Polar residues" evidence="1">
    <location>
        <begin position="252"/>
        <end position="263"/>
    </location>
</feature>
<dbReference type="OrthoDB" id="7052539at2"/>
<feature type="compositionally biased region" description="Low complexity" evidence="1">
    <location>
        <begin position="50"/>
        <end position="76"/>
    </location>
</feature>
<feature type="transmembrane region" description="Helical" evidence="2">
    <location>
        <begin position="578"/>
        <end position="599"/>
    </location>
</feature>
<feature type="transmembrane region" description="Helical" evidence="2">
    <location>
        <begin position="631"/>
        <end position="653"/>
    </location>
</feature>
<feature type="region of interest" description="Disordered" evidence="1">
    <location>
        <begin position="210"/>
        <end position="264"/>
    </location>
</feature>
<feature type="transmembrane region" description="Helical" evidence="2">
    <location>
        <begin position="606"/>
        <end position="625"/>
    </location>
</feature>
<sequence>MGFSLFTRDNSSEGSEAKAKASLFTKIRSNIKTNKGASRQNRSVNHNFRNNEPSFGSSSFSSYHNSQNNSPANSNAGLEQNLQFGENNQFSQNNPLNGFMDNTSAQDQNNTSQSQFSNSDNTPKVDNYEDISSNYYKYKSDESYLNEEGRDSDHLYIAPGEPLVKKKKTPEDLKAEENAKLFNHKATGDDNGDLNKAPRFATQNTIIRTSEDKDEEVRSALENTADKPSDEEEDSPYITPGAPLNRTKKHSSSATESFENSGYASRELFEKTKLNEPSDDSDSIYITPGAKPKFFDKKEDDGPIYITPGAEGDRLNAERMKKQALLEEQKAALEKEAQSEVKSALDSNLKDQLSSLGDLPRFKEPDDYNQKNIQNTLNKTIFANVKDTSADTAEAVNSREDSTLLNGSGSGSISGGIYLFLFIRQLFASFFNYTNLGVVFSRSALLFVGPSKPGFMPIPYFCIGFICSLFALLLDDYTKPLLCAQLVLVIYLLLVGCDGFRGIGKLLGEFAQRKPDNYVTAVIVIITAALFTACFEYYISVLKPDLAFCFGFGIVVMLSALCATSINYGGNDDPVSSYGSLGLLGLTLSVIFCVALTFLILEWQIALSMIGICAFTRLVLGQYIYAKGMNASIEIVCSVQLITMILLMLDLLFASHSFNFISEDFLRLLQ</sequence>